<reference evidence="3 4" key="1">
    <citation type="submission" date="2022-08" db="EMBL/GenBank/DDBJ databases">
        <title>Polyphasic taxonomy analysis of Qipengyuania sp.RS5-5.</title>
        <authorList>
            <person name="Xamxidin M."/>
            <person name="Wu M."/>
        </authorList>
    </citation>
    <scope>NUCLEOTIDE SEQUENCE [LARGE SCALE GENOMIC DNA]</scope>
    <source>
        <strain evidence="3 4">RS5-5</strain>
    </source>
</reference>
<dbReference type="Gene3D" id="3.40.50.1820">
    <property type="entry name" value="alpha/beta hydrolase"/>
    <property type="match status" value="1"/>
</dbReference>
<name>A0ABT1XP27_9SPHN</name>
<keyword evidence="4" id="KW-1185">Reference proteome</keyword>
<sequence>MSGKGAAQRSEAIGSLSAQYSRLVSTSFDQNGEWGMTGRTVSFALALFAIASAQASSAQDIAPTQTEAEAAVGSGTNSQENQSQIIPTSAFAARDEFGDARLSPDGLRIVVRKNAGKRVQFAFYDAATLELLNSVDIGTGIEVNWFRWANNNRLVYSVGWVARYNERRQSVSRLFVYDFEKNEKRYIGFPEQGFIGDDVIFTDPAGEYVLLDVNQSIYQWPDVWRFPLDASGHEAAVKVQKGREAVSDWIADETGVVRMGYGPLRSGRTFVTYRSGQNDDWKRVARLKYRSDEAENWNIYSIFSGTDIGYALIPGEEEHEAIYEFDYSTGEPGALIYREPGQAIEAIGRDRDGRPITVYYSDDRSRIRWLDPAMERVQSQLEKALPSPQVRIISRSDDGQRMLVWSGGENDPGALYVYTPEDRHLALLASVRPDLDHSLLATPKAITYTARDGTEIHAYLTLPKGRDANDLPLILLPHGGPFGIRDMLEYNDEVQVLASRGYAVLQPNYRGSGGYGDAFEKLGEGQIGKAMQDDLDDAMDWAVAQGFADPGRVCVVGASYGGYAALWAVIRNPERYRCAASWAGVTDWKKQLRYDRDYLGRQLYEEFQVQIEGEGDFSLTAVSPARQIATLDRPVLIAHGKDDRRVPFDQYQYMVEQAAKAGKSLETLELDEGHSFKESENEQAWYDALEAFLAKHNPAD</sequence>
<evidence type="ECO:0000313" key="4">
    <source>
        <dbReference type="Proteomes" id="UP001206067"/>
    </source>
</evidence>
<dbReference type="PANTHER" id="PTHR42776:SF27">
    <property type="entry name" value="DIPEPTIDYL PEPTIDASE FAMILY MEMBER 6"/>
    <property type="match status" value="1"/>
</dbReference>
<gene>
    <name evidence="3" type="ORF">NSO95_05585</name>
</gene>
<accession>A0ABT1XP27</accession>
<dbReference type="RefSeq" id="WP_257595178.1">
    <property type="nucleotide sequence ID" value="NZ_JANKHH010000003.1"/>
</dbReference>
<evidence type="ECO:0000313" key="3">
    <source>
        <dbReference type="EMBL" id="MCR2833408.1"/>
    </source>
</evidence>
<keyword evidence="1" id="KW-0378">Hydrolase</keyword>
<evidence type="ECO:0000256" key="1">
    <source>
        <dbReference type="ARBA" id="ARBA00022801"/>
    </source>
</evidence>
<proteinExistence type="predicted"/>
<dbReference type="SUPFAM" id="SSF82171">
    <property type="entry name" value="DPP6 N-terminal domain-like"/>
    <property type="match status" value="1"/>
</dbReference>
<dbReference type="PANTHER" id="PTHR42776">
    <property type="entry name" value="SERINE PEPTIDASE S9 FAMILY MEMBER"/>
    <property type="match status" value="1"/>
</dbReference>
<dbReference type="InterPro" id="IPR001375">
    <property type="entry name" value="Peptidase_S9_cat"/>
</dbReference>
<protein>
    <submittedName>
        <fullName evidence="3">Prolyl oligopeptidase family serine peptidase</fullName>
    </submittedName>
</protein>
<dbReference type="Pfam" id="PF00326">
    <property type="entry name" value="Peptidase_S9"/>
    <property type="match status" value="1"/>
</dbReference>
<comment type="caution">
    <text evidence="3">The sequence shown here is derived from an EMBL/GenBank/DDBJ whole genome shotgun (WGS) entry which is preliminary data.</text>
</comment>
<organism evidence="3 4">
    <name type="scientific">Parerythrobacter lacustris</name>
    <dbReference type="NCBI Taxonomy" id="2969984"/>
    <lineage>
        <taxon>Bacteria</taxon>
        <taxon>Pseudomonadati</taxon>
        <taxon>Pseudomonadota</taxon>
        <taxon>Alphaproteobacteria</taxon>
        <taxon>Sphingomonadales</taxon>
        <taxon>Erythrobacteraceae</taxon>
        <taxon>Parerythrobacter</taxon>
    </lineage>
</organism>
<dbReference type="Proteomes" id="UP001206067">
    <property type="component" value="Unassembled WGS sequence"/>
</dbReference>
<dbReference type="InterPro" id="IPR029058">
    <property type="entry name" value="AB_hydrolase_fold"/>
</dbReference>
<dbReference type="SUPFAM" id="SSF53474">
    <property type="entry name" value="alpha/beta-Hydrolases"/>
    <property type="match status" value="1"/>
</dbReference>
<evidence type="ECO:0000259" key="2">
    <source>
        <dbReference type="Pfam" id="PF00326"/>
    </source>
</evidence>
<feature type="domain" description="Peptidase S9 prolyl oligopeptidase catalytic" evidence="2">
    <location>
        <begin position="491"/>
        <end position="696"/>
    </location>
</feature>
<dbReference type="EMBL" id="JANKHH010000003">
    <property type="protein sequence ID" value="MCR2833408.1"/>
    <property type="molecule type" value="Genomic_DNA"/>
</dbReference>